<accession>A0A1W1H5A3</accession>
<keyword evidence="2" id="KW-1185">Reference proteome</keyword>
<dbReference type="STRING" id="1246637.MTBBW1_1060012"/>
<dbReference type="Proteomes" id="UP000191931">
    <property type="component" value="Unassembled WGS sequence"/>
</dbReference>
<sequence>MKLYIQYNNNSDVGRLHSHLYTFQKDNPIFKGISSSKCKVLSR</sequence>
<dbReference type="AlphaFoldDB" id="A0A1W1H5A3"/>
<gene>
    <name evidence="1" type="ORF">MTBBW1_1060012</name>
</gene>
<organism evidence="1 2">
    <name type="scientific">Desulfamplus magnetovallimortis</name>
    <dbReference type="NCBI Taxonomy" id="1246637"/>
    <lineage>
        <taxon>Bacteria</taxon>
        <taxon>Pseudomonadati</taxon>
        <taxon>Thermodesulfobacteriota</taxon>
        <taxon>Desulfobacteria</taxon>
        <taxon>Desulfobacterales</taxon>
        <taxon>Desulfobacteraceae</taxon>
        <taxon>Desulfamplus</taxon>
    </lineage>
</organism>
<dbReference type="EMBL" id="FWEV01000009">
    <property type="protein sequence ID" value="SLM27661.1"/>
    <property type="molecule type" value="Genomic_DNA"/>
</dbReference>
<name>A0A1W1H5A3_9BACT</name>
<proteinExistence type="predicted"/>
<evidence type="ECO:0000313" key="1">
    <source>
        <dbReference type="EMBL" id="SLM27661.1"/>
    </source>
</evidence>
<protein>
    <submittedName>
        <fullName evidence="1">Uncharacterized protein</fullName>
    </submittedName>
</protein>
<reference evidence="1 2" key="1">
    <citation type="submission" date="2017-03" db="EMBL/GenBank/DDBJ databases">
        <authorList>
            <person name="Afonso C.L."/>
            <person name="Miller P.J."/>
            <person name="Scott M.A."/>
            <person name="Spackman E."/>
            <person name="Goraichik I."/>
            <person name="Dimitrov K.M."/>
            <person name="Suarez D.L."/>
            <person name="Swayne D.E."/>
        </authorList>
    </citation>
    <scope>NUCLEOTIDE SEQUENCE [LARGE SCALE GENOMIC DNA]</scope>
    <source>
        <strain evidence="1">PRJEB14757</strain>
    </source>
</reference>
<evidence type="ECO:0000313" key="2">
    <source>
        <dbReference type="Proteomes" id="UP000191931"/>
    </source>
</evidence>